<evidence type="ECO:0000313" key="1">
    <source>
        <dbReference type="EMBL" id="KAL3962024.1"/>
    </source>
</evidence>
<sequence length="306" mass="32862">MGGHAPGRRAKFRIPPIGASEDGLRSSPSRLRVVREHSKVRGPAAARPCLRLRDSQGSGELCQGRANGSGLPVSILQRFARQYDGLVACALALAFALALSVPCVLVIARHDAQPLPRRQPSCPAAHIFIPSNDRHLDVLDPAAVCHGHPRRPSCNRPAASPVAADAPRPAPSPVRSHPRRRPEPQPAVAHLAAASRPPARLLSHARSRRQQPLAAPRPRQQRCHAAPIHHLSAVAASAKRSGLKKPVFSHGHLTLQQIIRDGPNDGDFVGALESARWKVIDEGIKSAEDGMVRASNRRHIIVIAAC</sequence>
<proteinExistence type="predicted"/>
<reference evidence="1" key="1">
    <citation type="submission" date="2024-12" db="EMBL/GenBank/DDBJ databases">
        <title>Comparative genomics and development of molecular markers within Purpureocillium lilacinum and among Purpureocillium species.</title>
        <authorList>
            <person name="Yeh Z.-Y."/>
            <person name="Ni N.-T."/>
            <person name="Lo P.-H."/>
            <person name="Mushyakhwo K."/>
            <person name="Lin C.-F."/>
            <person name="Nai Y.-S."/>
        </authorList>
    </citation>
    <scope>NUCLEOTIDE SEQUENCE</scope>
    <source>
        <strain evidence="1">NCHU-NPUST-175</strain>
    </source>
</reference>
<dbReference type="EMBL" id="JBGNUJ010000003">
    <property type="protein sequence ID" value="KAL3962024.1"/>
    <property type="molecule type" value="Genomic_DNA"/>
</dbReference>
<gene>
    <name evidence="1" type="ORF">ACCO45_003547</name>
</gene>
<dbReference type="Proteomes" id="UP001638806">
    <property type="component" value="Unassembled WGS sequence"/>
</dbReference>
<organism evidence="1 2">
    <name type="scientific">Purpureocillium lilacinum</name>
    <name type="common">Paecilomyces lilacinus</name>
    <dbReference type="NCBI Taxonomy" id="33203"/>
    <lineage>
        <taxon>Eukaryota</taxon>
        <taxon>Fungi</taxon>
        <taxon>Dikarya</taxon>
        <taxon>Ascomycota</taxon>
        <taxon>Pezizomycotina</taxon>
        <taxon>Sordariomycetes</taxon>
        <taxon>Hypocreomycetidae</taxon>
        <taxon>Hypocreales</taxon>
        <taxon>Ophiocordycipitaceae</taxon>
        <taxon>Purpureocillium</taxon>
    </lineage>
</organism>
<comment type="caution">
    <text evidence="1">The sequence shown here is derived from an EMBL/GenBank/DDBJ whole genome shotgun (WGS) entry which is preliminary data.</text>
</comment>
<keyword evidence="2" id="KW-1185">Reference proteome</keyword>
<accession>A0ACC4E2P3</accession>
<evidence type="ECO:0000313" key="2">
    <source>
        <dbReference type="Proteomes" id="UP001638806"/>
    </source>
</evidence>
<protein>
    <submittedName>
        <fullName evidence="1">Uncharacterized protein</fullName>
    </submittedName>
</protein>
<name>A0ACC4E2P3_PURLI</name>